<dbReference type="GO" id="GO:0030515">
    <property type="term" value="F:snoRNA binding"/>
    <property type="evidence" value="ECO:0007669"/>
    <property type="project" value="TreeGrafter"/>
</dbReference>
<dbReference type="InterPro" id="IPR022801">
    <property type="entry name" value="Ribosomal_uS4"/>
</dbReference>
<proteinExistence type="inferred from homology"/>
<evidence type="ECO:0000313" key="12">
    <source>
        <dbReference type="EMBL" id="KAK9498087.1"/>
    </source>
</evidence>
<evidence type="ECO:0000259" key="11">
    <source>
        <dbReference type="SMART" id="SM01390"/>
    </source>
</evidence>
<dbReference type="SMART" id="SM00363">
    <property type="entry name" value="S4"/>
    <property type="match status" value="1"/>
</dbReference>
<feature type="domain" description="RNA-binding S4" evidence="10">
    <location>
        <begin position="108"/>
        <end position="174"/>
    </location>
</feature>
<evidence type="ECO:0000256" key="4">
    <source>
        <dbReference type="ARBA" id="ARBA00022884"/>
    </source>
</evidence>
<evidence type="ECO:0000256" key="2">
    <source>
        <dbReference type="ARBA" id="ARBA00007465"/>
    </source>
</evidence>
<dbReference type="GO" id="GO:0034457">
    <property type="term" value="C:Mpp10 complex"/>
    <property type="evidence" value="ECO:0007669"/>
    <property type="project" value="TreeGrafter"/>
</dbReference>
<dbReference type="Proteomes" id="UP001461498">
    <property type="component" value="Unassembled WGS sequence"/>
</dbReference>
<accession>A0AAW1CNK6</accession>
<keyword evidence="4 9" id="KW-0694">RNA-binding</keyword>
<keyword evidence="3" id="KW-0690">Ribosome biogenesis</keyword>
<dbReference type="SMART" id="SM01390">
    <property type="entry name" value="Ribosomal_S4"/>
    <property type="match status" value="1"/>
</dbReference>
<evidence type="ECO:0000256" key="3">
    <source>
        <dbReference type="ARBA" id="ARBA00022517"/>
    </source>
</evidence>
<evidence type="ECO:0000256" key="8">
    <source>
        <dbReference type="ARBA" id="ARBA00072223"/>
    </source>
</evidence>
<evidence type="ECO:0000313" key="13">
    <source>
        <dbReference type="Proteomes" id="UP001461498"/>
    </source>
</evidence>
<keyword evidence="5" id="KW-0539">Nucleus</keyword>
<reference evidence="12 13" key="1">
    <citation type="submission" date="2022-12" db="EMBL/GenBank/DDBJ databases">
        <title>Chromosome-level genome assembly of true bugs.</title>
        <authorList>
            <person name="Ma L."/>
            <person name="Li H."/>
        </authorList>
    </citation>
    <scope>NUCLEOTIDE SEQUENCE [LARGE SCALE GENOMIC DNA]</scope>
    <source>
        <strain evidence="12">Lab_2022b</strain>
    </source>
</reference>
<dbReference type="PANTHER" id="PTHR11831">
    <property type="entry name" value="30S 40S RIBOSOMAL PROTEIN"/>
    <property type="match status" value="1"/>
</dbReference>
<dbReference type="InterPro" id="IPR002942">
    <property type="entry name" value="S4_RNA-bd"/>
</dbReference>
<name>A0AAW1CNK6_9HEMI</name>
<dbReference type="GO" id="GO:0032040">
    <property type="term" value="C:small-subunit processome"/>
    <property type="evidence" value="ECO:0007669"/>
    <property type="project" value="TreeGrafter"/>
</dbReference>
<dbReference type="PANTHER" id="PTHR11831:SF1">
    <property type="entry name" value="U3 SMALL NUCLEOLAR RIBONUCLEOPROTEIN PROTEIN IMP3"/>
    <property type="match status" value="1"/>
</dbReference>
<comment type="subcellular location">
    <subcellularLocation>
        <location evidence="1">Nucleus</location>
        <location evidence="1">Nucleolus</location>
    </subcellularLocation>
</comment>
<dbReference type="Pfam" id="PF00163">
    <property type="entry name" value="Ribosomal_S4"/>
    <property type="match status" value="1"/>
</dbReference>
<evidence type="ECO:0000256" key="6">
    <source>
        <dbReference type="ARBA" id="ARBA00023274"/>
    </source>
</evidence>
<evidence type="ECO:0000256" key="9">
    <source>
        <dbReference type="PROSITE-ProRule" id="PRU00182"/>
    </source>
</evidence>
<dbReference type="CDD" id="cd00165">
    <property type="entry name" value="S4"/>
    <property type="match status" value="1"/>
</dbReference>
<dbReference type="InterPro" id="IPR036986">
    <property type="entry name" value="S4_RNA-bd_sf"/>
</dbReference>
<keyword evidence="6" id="KW-0687">Ribonucleoprotein</keyword>
<dbReference type="Gene3D" id="3.10.290.10">
    <property type="entry name" value="RNA-binding S4 domain"/>
    <property type="match status" value="1"/>
</dbReference>
<dbReference type="PROSITE" id="PS50889">
    <property type="entry name" value="S4"/>
    <property type="match status" value="1"/>
</dbReference>
<dbReference type="GO" id="GO:0006364">
    <property type="term" value="P:rRNA processing"/>
    <property type="evidence" value="ECO:0007669"/>
    <property type="project" value="TreeGrafter"/>
</dbReference>
<dbReference type="Pfam" id="PF01479">
    <property type="entry name" value="S4"/>
    <property type="match status" value="1"/>
</dbReference>
<gene>
    <name evidence="12" type="ORF">O3M35_003969</name>
</gene>
<dbReference type="EMBL" id="JAPXFL010000013">
    <property type="protein sequence ID" value="KAK9498087.1"/>
    <property type="molecule type" value="Genomic_DNA"/>
</dbReference>
<organism evidence="12 13">
    <name type="scientific">Rhynocoris fuscipes</name>
    <dbReference type="NCBI Taxonomy" id="488301"/>
    <lineage>
        <taxon>Eukaryota</taxon>
        <taxon>Metazoa</taxon>
        <taxon>Ecdysozoa</taxon>
        <taxon>Arthropoda</taxon>
        <taxon>Hexapoda</taxon>
        <taxon>Insecta</taxon>
        <taxon>Pterygota</taxon>
        <taxon>Neoptera</taxon>
        <taxon>Paraneoptera</taxon>
        <taxon>Hemiptera</taxon>
        <taxon>Heteroptera</taxon>
        <taxon>Panheteroptera</taxon>
        <taxon>Cimicomorpha</taxon>
        <taxon>Reduviidae</taxon>
        <taxon>Harpactorinae</taxon>
        <taxon>Harpactorini</taxon>
        <taxon>Rhynocoris</taxon>
    </lineage>
</organism>
<dbReference type="GO" id="GO:0042274">
    <property type="term" value="P:ribosomal small subunit biogenesis"/>
    <property type="evidence" value="ECO:0007669"/>
    <property type="project" value="TreeGrafter"/>
</dbReference>
<sequence>MVRKLKFHEKKLLKKVDFINWEVDNNLEEVRILKKYCVLKRGDYRVYNILSRDIRTLARKIKELDSSDPFRSEQSAELLQNLYLIGIIDNKWDLSVCNRVSPESFCKRRLPVIMVKNKMVNSVKLATQFIEQGQVRVGPELIKDPAFLVPRNMEDFITWVDFSKIRKHILTYNDMVR</sequence>
<keyword evidence="13" id="KW-1185">Reference proteome</keyword>
<dbReference type="FunFam" id="3.10.290.10:FF:000006">
    <property type="entry name" value="U3 small nucleolar ribonucleoprotein IMP3"/>
    <property type="match status" value="1"/>
</dbReference>
<evidence type="ECO:0000259" key="10">
    <source>
        <dbReference type="SMART" id="SM00363"/>
    </source>
</evidence>
<dbReference type="GO" id="GO:0019843">
    <property type="term" value="F:rRNA binding"/>
    <property type="evidence" value="ECO:0007669"/>
    <property type="project" value="InterPro"/>
</dbReference>
<evidence type="ECO:0000256" key="1">
    <source>
        <dbReference type="ARBA" id="ARBA00004604"/>
    </source>
</evidence>
<dbReference type="AlphaFoldDB" id="A0AAW1CNK6"/>
<evidence type="ECO:0000256" key="7">
    <source>
        <dbReference type="ARBA" id="ARBA00069727"/>
    </source>
</evidence>
<dbReference type="SUPFAM" id="SSF55174">
    <property type="entry name" value="Alpha-L RNA-binding motif"/>
    <property type="match status" value="1"/>
</dbReference>
<feature type="domain" description="Small ribosomal subunit protein uS4 N-terminal" evidence="11">
    <location>
        <begin position="4"/>
        <end position="107"/>
    </location>
</feature>
<protein>
    <recommendedName>
        <fullName evidence="7">U3 small nucleolar ribonucleoprotein protein IMP3</fullName>
    </recommendedName>
    <alternativeName>
        <fullName evidence="8">U3 small nucleolar ribonucleoprotein protein imp3</fullName>
    </alternativeName>
</protein>
<comment type="similarity">
    <text evidence="2">Belongs to the universal ribosomal protein uS4 family.</text>
</comment>
<dbReference type="InterPro" id="IPR001912">
    <property type="entry name" value="Ribosomal_uS4_N"/>
</dbReference>
<evidence type="ECO:0000256" key="5">
    <source>
        <dbReference type="ARBA" id="ARBA00023242"/>
    </source>
</evidence>
<comment type="caution">
    <text evidence="12">The sequence shown here is derived from an EMBL/GenBank/DDBJ whole genome shotgun (WGS) entry which is preliminary data.</text>
</comment>